<gene>
    <name evidence="2" type="ORF">K933_15505</name>
</gene>
<dbReference type="AlphaFoldDB" id="V4HAR0"/>
<dbReference type="eggNOG" id="ENOG502N5CZ">
    <property type="taxonomic scope" value="Archaea"/>
</dbReference>
<comment type="caution">
    <text evidence="2">The sequence shown here is derived from an EMBL/GenBank/DDBJ whole genome shotgun (WGS) entry which is preliminary data.</text>
</comment>
<evidence type="ECO:0000313" key="2">
    <source>
        <dbReference type="EMBL" id="ESP87148.1"/>
    </source>
</evidence>
<keyword evidence="1" id="KW-0472">Membrane</keyword>
<keyword evidence="1" id="KW-1133">Transmembrane helix</keyword>
<evidence type="ECO:0000313" key="3">
    <source>
        <dbReference type="Proteomes" id="UP000017840"/>
    </source>
</evidence>
<evidence type="ECO:0000256" key="1">
    <source>
        <dbReference type="SAM" id="Phobius"/>
    </source>
</evidence>
<feature type="transmembrane region" description="Helical" evidence="1">
    <location>
        <begin position="78"/>
        <end position="99"/>
    </location>
</feature>
<feature type="transmembrane region" description="Helical" evidence="1">
    <location>
        <begin position="6"/>
        <end position="32"/>
    </location>
</feature>
<reference evidence="2 3" key="1">
    <citation type="journal article" date="2013" name="Genome Announc.">
        <title>Draft Genome Sequence of 'Candidatus Halobonum tyrrellensis' Strain G22, Isolated from the Hypersaline Waters of Lake Tyrrell, Australia.</title>
        <authorList>
            <person name="Ugalde J.A."/>
            <person name="Narasingarao P."/>
            <person name="Kuo S."/>
            <person name="Podell S."/>
            <person name="Allen E.E."/>
        </authorList>
    </citation>
    <scope>NUCLEOTIDE SEQUENCE [LARGE SCALE GENOMIC DNA]</scope>
    <source>
        <strain evidence="2 3">G22</strain>
    </source>
</reference>
<protein>
    <submittedName>
        <fullName evidence="2">Uncharacterized protein</fullName>
    </submittedName>
</protein>
<dbReference type="EMBL" id="ASGZ01000062">
    <property type="protein sequence ID" value="ESP87148.1"/>
    <property type="molecule type" value="Genomic_DNA"/>
</dbReference>
<organism evidence="2 3">
    <name type="scientific">Candidatus Halobonum tyrrellensis G22</name>
    <dbReference type="NCBI Taxonomy" id="1324957"/>
    <lineage>
        <taxon>Archaea</taxon>
        <taxon>Methanobacteriati</taxon>
        <taxon>Methanobacteriota</taxon>
        <taxon>Stenosarchaea group</taxon>
        <taxon>Halobacteria</taxon>
        <taxon>Halobacteriales</taxon>
        <taxon>Haloferacaceae</taxon>
        <taxon>Candidatus Halobonum</taxon>
    </lineage>
</organism>
<proteinExistence type="predicted"/>
<dbReference type="Proteomes" id="UP000017840">
    <property type="component" value="Unassembled WGS sequence"/>
</dbReference>
<accession>V4HAR0</accession>
<keyword evidence="1" id="KW-0812">Transmembrane</keyword>
<name>V4HAR0_9EURY</name>
<keyword evidence="3" id="KW-1185">Reference proteome</keyword>
<feature type="transmembrane region" description="Helical" evidence="1">
    <location>
        <begin position="44"/>
        <end position="66"/>
    </location>
</feature>
<sequence>MAFGVPLVFCLAVLSSSNLGYLVVVLAGGLAAYLYTRRTGRETLAAGLAGSGLLLVALFLLHLYWVGARGSTESLAGAAARLWGWPSAGAVLLALGYWVSGADRSAE</sequence>